<proteinExistence type="predicted"/>
<gene>
    <name evidence="1" type="ORF">NM688_g4713</name>
</gene>
<dbReference type="Proteomes" id="UP001148662">
    <property type="component" value="Unassembled WGS sequence"/>
</dbReference>
<accession>A0ACC1T235</accession>
<reference evidence="1" key="1">
    <citation type="submission" date="2022-07" db="EMBL/GenBank/DDBJ databases">
        <title>Genome Sequence of Phlebia brevispora.</title>
        <authorList>
            <person name="Buettner E."/>
        </authorList>
    </citation>
    <scope>NUCLEOTIDE SEQUENCE</scope>
    <source>
        <strain evidence="1">MPL23</strain>
    </source>
</reference>
<protein>
    <submittedName>
        <fullName evidence="1">Uncharacterized protein</fullName>
    </submittedName>
</protein>
<comment type="caution">
    <text evidence="1">The sequence shown here is derived from an EMBL/GenBank/DDBJ whole genome shotgun (WGS) entry which is preliminary data.</text>
</comment>
<name>A0ACC1T235_9APHY</name>
<evidence type="ECO:0000313" key="1">
    <source>
        <dbReference type="EMBL" id="KAJ3551415.1"/>
    </source>
</evidence>
<evidence type="ECO:0000313" key="2">
    <source>
        <dbReference type="Proteomes" id="UP001148662"/>
    </source>
</evidence>
<sequence>MVTRRRGSKVKGPVFFDTSLPFCRAKSASSNTMTQTPGFIYVTVHISTPWYVLSVPATLVQCYLVLHKTVCSICWHKTPSYSMSNTSTGVQSPPFGYLSPPIDVNDASSDDGDHLQTPLTEHSDHQPFAVLHQEQYHFSHNLFHSEVDRQGEVFSQDSAPTGSETGSRSCPPFSSLMTPSPADKASHTHSTIDPYFPPFSPPHALDLANASLDFNPFSTSFPPSFQTGAVFSRDGQVYTPTKDSFDFLANPFDSPGPSQANSSVIELPPLPSLSVSTDSLDRAVASSAAILGSASGLEPNPFDVEADGLYMDQARAYSPRFPVEHALNPYFVRTYHLGDELGAGGYGFVMTAKHRAEGYEVAVKFIIKEKVPEHAWWDDEVLGRVPTEVMVMSLISHENIVKCLDLFEDDLYFYLVREPAIYVTREFMVPTQVQELHGTPWVSRRKKKVKQITAPGKLVVPSTSALSTPALTPSPSTDSNVSLPSTPPQVAIDDVEMVSATEEDEKDRGAESSSLEGSTADSGEAKENTEALLQPPPPRPNFSRRPSYDLFECIEQSKHKRLSENTARFIFAQVVEAVFYLDSQGITHCDIKDENIVIDSNFKVRLSPFALTPCSCMLYLQIAGETNRLW</sequence>
<organism evidence="1 2">
    <name type="scientific">Phlebia brevispora</name>
    <dbReference type="NCBI Taxonomy" id="194682"/>
    <lineage>
        <taxon>Eukaryota</taxon>
        <taxon>Fungi</taxon>
        <taxon>Dikarya</taxon>
        <taxon>Basidiomycota</taxon>
        <taxon>Agaricomycotina</taxon>
        <taxon>Agaricomycetes</taxon>
        <taxon>Polyporales</taxon>
        <taxon>Meruliaceae</taxon>
        <taxon>Phlebia</taxon>
    </lineage>
</organism>
<keyword evidence="2" id="KW-1185">Reference proteome</keyword>
<dbReference type="EMBL" id="JANHOG010000803">
    <property type="protein sequence ID" value="KAJ3551415.1"/>
    <property type="molecule type" value="Genomic_DNA"/>
</dbReference>